<feature type="domain" description="N-acetyltransferase" evidence="1">
    <location>
        <begin position="27"/>
        <end position="183"/>
    </location>
</feature>
<dbReference type="Proteomes" id="UP000640485">
    <property type="component" value="Unassembled WGS sequence"/>
</dbReference>
<keyword evidence="3" id="KW-1185">Reference proteome</keyword>
<evidence type="ECO:0000259" key="1">
    <source>
        <dbReference type="PROSITE" id="PS51186"/>
    </source>
</evidence>
<organism evidence="2 3">
    <name type="scientific">Paracoccus caeni</name>
    <dbReference type="NCBI Taxonomy" id="657651"/>
    <lineage>
        <taxon>Bacteria</taxon>
        <taxon>Pseudomonadati</taxon>
        <taxon>Pseudomonadota</taxon>
        <taxon>Alphaproteobacteria</taxon>
        <taxon>Rhodobacterales</taxon>
        <taxon>Paracoccaceae</taxon>
        <taxon>Paracoccus</taxon>
    </lineage>
</organism>
<protein>
    <submittedName>
        <fullName evidence="2">GNAT family N-acetyltransferase</fullName>
    </submittedName>
</protein>
<dbReference type="PROSITE" id="PS51186">
    <property type="entry name" value="GNAT"/>
    <property type="match status" value="1"/>
</dbReference>
<dbReference type="InterPro" id="IPR000182">
    <property type="entry name" value="GNAT_dom"/>
</dbReference>
<gene>
    <name evidence="2" type="ORF">JJJ17_11865</name>
</gene>
<evidence type="ECO:0000313" key="2">
    <source>
        <dbReference type="EMBL" id="MBK4216625.1"/>
    </source>
</evidence>
<accession>A0A934SFT5</accession>
<dbReference type="Pfam" id="PF13302">
    <property type="entry name" value="Acetyltransf_3"/>
    <property type="match status" value="1"/>
</dbReference>
<reference evidence="2" key="1">
    <citation type="submission" date="2021-01" db="EMBL/GenBank/DDBJ databases">
        <title>Paracoccus amoyensis sp. nov., isolated from the surface seawater along the coast of Xiamen Island, China.</title>
        <authorList>
            <person name="Lyu L."/>
        </authorList>
    </citation>
    <scope>NUCLEOTIDE SEQUENCE</scope>
    <source>
        <strain evidence="2">MJ17</strain>
    </source>
</reference>
<dbReference type="RefSeq" id="WP_200686621.1">
    <property type="nucleotide sequence ID" value="NZ_JAEPRQ010000003.1"/>
</dbReference>
<dbReference type="Gene3D" id="3.40.630.30">
    <property type="match status" value="1"/>
</dbReference>
<dbReference type="InterPro" id="IPR051531">
    <property type="entry name" value="N-acetyltransferase"/>
</dbReference>
<dbReference type="PANTHER" id="PTHR43792">
    <property type="entry name" value="GNAT FAMILY, PUTATIVE (AFU_ORTHOLOGUE AFUA_3G00765)-RELATED-RELATED"/>
    <property type="match status" value="1"/>
</dbReference>
<dbReference type="AlphaFoldDB" id="A0A934SFT5"/>
<evidence type="ECO:0000313" key="3">
    <source>
        <dbReference type="Proteomes" id="UP000640485"/>
    </source>
</evidence>
<sequence length="184" mass="20232">MSFAAHTPLQEETALASLAPVLETERLILRAPILSDFDNFAAFYADPHSEAIGGPINRQDAWSAFASAAGTWLLRGYGFWEIIDRHSGTNIGRAGIYHPDFWPEPELGWMLYDNSHQGKGIAFEAAIAARDGAAHHFGITRPISSITATNIRSIRLAERMGAIADGEWQTPYGPMLRFRHGVIA</sequence>
<dbReference type="PANTHER" id="PTHR43792:SF1">
    <property type="entry name" value="N-ACETYLTRANSFERASE DOMAIN-CONTAINING PROTEIN"/>
    <property type="match status" value="1"/>
</dbReference>
<dbReference type="InterPro" id="IPR016181">
    <property type="entry name" value="Acyl_CoA_acyltransferase"/>
</dbReference>
<dbReference type="SUPFAM" id="SSF55729">
    <property type="entry name" value="Acyl-CoA N-acyltransferases (Nat)"/>
    <property type="match status" value="1"/>
</dbReference>
<name>A0A934SFT5_9RHOB</name>
<proteinExistence type="predicted"/>
<dbReference type="GO" id="GO:0016747">
    <property type="term" value="F:acyltransferase activity, transferring groups other than amino-acyl groups"/>
    <property type="evidence" value="ECO:0007669"/>
    <property type="project" value="InterPro"/>
</dbReference>
<dbReference type="EMBL" id="JAEPRQ010000003">
    <property type="protein sequence ID" value="MBK4216625.1"/>
    <property type="molecule type" value="Genomic_DNA"/>
</dbReference>
<comment type="caution">
    <text evidence="2">The sequence shown here is derived from an EMBL/GenBank/DDBJ whole genome shotgun (WGS) entry which is preliminary data.</text>
</comment>